<organism evidence="2">
    <name type="scientific">Zea mays</name>
    <name type="common">Maize</name>
    <dbReference type="NCBI Taxonomy" id="4577"/>
    <lineage>
        <taxon>Eukaryota</taxon>
        <taxon>Viridiplantae</taxon>
        <taxon>Streptophyta</taxon>
        <taxon>Embryophyta</taxon>
        <taxon>Tracheophyta</taxon>
        <taxon>Spermatophyta</taxon>
        <taxon>Magnoliopsida</taxon>
        <taxon>Liliopsida</taxon>
        <taxon>Poales</taxon>
        <taxon>Poaceae</taxon>
        <taxon>PACMAD clade</taxon>
        <taxon>Panicoideae</taxon>
        <taxon>Andropogonodae</taxon>
        <taxon>Andropogoneae</taxon>
        <taxon>Tripsacinae</taxon>
        <taxon>Zea</taxon>
    </lineage>
</organism>
<dbReference type="GeneID" id="100501437"/>
<feature type="region of interest" description="Disordered" evidence="1">
    <location>
        <begin position="65"/>
        <end position="130"/>
    </location>
</feature>
<accession>C4J3A5</accession>
<dbReference type="EMBL" id="BT085302">
    <property type="protein sequence ID" value="ACR35655.1"/>
    <property type="molecule type" value="mRNA"/>
</dbReference>
<protein>
    <submittedName>
        <fullName evidence="2">Uncharacterized protein</fullName>
    </submittedName>
</protein>
<feature type="compositionally biased region" description="Low complexity" evidence="1">
    <location>
        <begin position="79"/>
        <end position="119"/>
    </location>
</feature>
<proteinExistence type="evidence at transcript level"/>
<name>C4J3A5_MAIZE</name>
<dbReference type="RefSeq" id="NP_001183081.1">
    <property type="nucleotide sequence ID" value="NM_001196152.1"/>
</dbReference>
<sequence length="130" mass="14279">MTHTHMLHKIQIQNTITPRRGLHRFSSTSLFIFALHTCMHKHAWLGHKHEHRYGYLHHPRMIETIETETSDEQQGNLVSSTPTSSSSTTTTTASTAATSAAAASSSSSSTSTSTAPSTSERLVELLSKYP</sequence>
<reference evidence="2" key="2">
    <citation type="submission" date="2012-06" db="EMBL/GenBank/DDBJ databases">
        <authorList>
            <person name="Yu Y."/>
            <person name="Currie J."/>
            <person name="Lomeli R."/>
            <person name="Angelova A."/>
            <person name="Collura K."/>
            <person name="Wissotski M."/>
            <person name="Campos D."/>
            <person name="Kudrna D."/>
            <person name="Golser W."/>
            <person name="Ashely E."/>
            <person name="Descour A."/>
            <person name="Fernandes J."/>
            <person name="Soderlund C."/>
            <person name="Walbot V."/>
        </authorList>
    </citation>
    <scope>NUCLEOTIDE SEQUENCE</scope>
    <source>
        <strain evidence="2">B73</strain>
    </source>
</reference>
<dbReference type="KEGG" id="zma:100501437"/>
<reference evidence="2" key="1">
    <citation type="journal article" date="2009" name="PLoS Genet.">
        <title>Sequencing, mapping, and analysis of 27,455 maize full-length cDNAs.</title>
        <authorList>
            <person name="Soderlund C."/>
            <person name="Descour A."/>
            <person name="Kudrna D."/>
            <person name="Bomhoff M."/>
            <person name="Boyd L."/>
            <person name="Currie J."/>
            <person name="Angelova A."/>
            <person name="Collura K."/>
            <person name="Wissotski M."/>
            <person name="Ashley E."/>
            <person name="Morrow D."/>
            <person name="Fernandes J."/>
            <person name="Walbot V."/>
            <person name="Yu Y."/>
        </authorList>
    </citation>
    <scope>NUCLEOTIDE SEQUENCE</scope>
    <source>
        <strain evidence="2">B73</strain>
    </source>
</reference>
<dbReference type="AlphaFoldDB" id="C4J3A5"/>
<evidence type="ECO:0000313" key="2">
    <source>
        <dbReference type="EMBL" id="ACR35655.1"/>
    </source>
</evidence>
<evidence type="ECO:0000256" key="1">
    <source>
        <dbReference type="SAM" id="MobiDB-lite"/>
    </source>
</evidence>